<gene>
    <name evidence="2" type="ORF">O0S08_41830</name>
</gene>
<accession>A0ABY7H0I7</accession>
<evidence type="ECO:0008006" key="4">
    <source>
        <dbReference type="Google" id="ProtNLM"/>
    </source>
</evidence>
<dbReference type="Proteomes" id="UP001164459">
    <property type="component" value="Chromosome"/>
</dbReference>
<feature type="region of interest" description="Disordered" evidence="1">
    <location>
        <begin position="31"/>
        <end position="64"/>
    </location>
</feature>
<protein>
    <recommendedName>
        <fullName evidence="4">Secreted protein</fullName>
    </recommendedName>
</protein>
<sequence>MSQVPPLLRRPAFFIAAVLYGVACNSDDLEQSGSTTTSATTEQNPTEVPTFTTGEPVDSTSTTEVPVPERTCRWGVTCSAQCATQIPNPTPPEYNWQECFFDDCLEKLTAEEWLKFFDLAECVVMVCSARPECIEGGEMCNLCYIQMLAVPPLYEGCDAQAAACD</sequence>
<dbReference type="RefSeq" id="WP_269035116.1">
    <property type="nucleotide sequence ID" value="NZ_CP114040.1"/>
</dbReference>
<keyword evidence="3" id="KW-1185">Reference proteome</keyword>
<name>A0ABY7H0I7_9BACT</name>
<proteinExistence type="predicted"/>
<evidence type="ECO:0000313" key="2">
    <source>
        <dbReference type="EMBL" id="WAS92760.1"/>
    </source>
</evidence>
<evidence type="ECO:0000313" key="3">
    <source>
        <dbReference type="Proteomes" id="UP001164459"/>
    </source>
</evidence>
<dbReference type="EMBL" id="CP114040">
    <property type="protein sequence ID" value="WAS92760.1"/>
    <property type="molecule type" value="Genomic_DNA"/>
</dbReference>
<reference evidence="2" key="1">
    <citation type="submission" date="2022-11" db="EMBL/GenBank/DDBJ databases">
        <title>Minimal conservation of predation-associated metabolite biosynthetic gene clusters underscores biosynthetic potential of Myxococcota including descriptions for ten novel species: Archangium lansinium sp. nov., Myxococcus landrumus sp. nov., Nannocystis bai.</title>
        <authorList>
            <person name="Ahearne A."/>
            <person name="Stevens C."/>
            <person name="Dowd S."/>
        </authorList>
    </citation>
    <scope>NUCLEOTIDE SEQUENCE</scope>
    <source>
        <strain evidence="2">Fl3</strain>
    </source>
</reference>
<evidence type="ECO:0000256" key="1">
    <source>
        <dbReference type="SAM" id="MobiDB-lite"/>
    </source>
</evidence>
<organism evidence="2 3">
    <name type="scientific">Nannocystis punicea</name>
    <dbReference type="NCBI Taxonomy" id="2995304"/>
    <lineage>
        <taxon>Bacteria</taxon>
        <taxon>Pseudomonadati</taxon>
        <taxon>Myxococcota</taxon>
        <taxon>Polyangia</taxon>
        <taxon>Nannocystales</taxon>
        <taxon>Nannocystaceae</taxon>
        <taxon>Nannocystis</taxon>
    </lineage>
</organism>